<protein>
    <submittedName>
        <fullName evidence="2">ABC transporter permease</fullName>
    </submittedName>
</protein>
<feature type="transmembrane region" description="Helical" evidence="1">
    <location>
        <begin position="230"/>
        <end position="252"/>
    </location>
</feature>
<comment type="caution">
    <text evidence="2">The sequence shown here is derived from an EMBL/GenBank/DDBJ whole genome shotgun (WGS) entry which is preliminary data.</text>
</comment>
<keyword evidence="3" id="KW-1185">Reference proteome</keyword>
<feature type="transmembrane region" description="Helical" evidence="1">
    <location>
        <begin position="106"/>
        <end position="130"/>
    </location>
</feature>
<dbReference type="RefSeq" id="WP_097645290.1">
    <property type="nucleotide sequence ID" value="NZ_NQWI01000103.1"/>
</dbReference>
<dbReference type="EMBL" id="NQWI01000103">
    <property type="protein sequence ID" value="PDW01857.1"/>
    <property type="molecule type" value="Genomic_DNA"/>
</dbReference>
<sequence>MFDLYWTTARTAVMVQLQYRMANYFYMIGMIAEPIIYLVVWSTIAAAQGGEVGGYTPGAFAAYYIVWTLVRNMNIVFTPYGWEWRIKHGELSAALLRPVHPLHFDIAYFAGWKFVVILLWLPLAGLLALLFPPTLHPTWLEVVVFCVAIWGAYLIRTMFLWLLGMVTFWTTRVSALYELYFACELLLSGRLVPMALLPAWARELAWFLPFQWTFGFPIEALVGQLTPHELLLGLAMQLLWILVGLGLVQLVWRAGVRRYGAVGG</sequence>
<keyword evidence="1" id="KW-0472">Membrane</keyword>
<dbReference type="AlphaFoldDB" id="A0A2A6RFK9"/>
<name>A0A2A6RFK9_9CHLR</name>
<evidence type="ECO:0000256" key="1">
    <source>
        <dbReference type="SAM" id="Phobius"/>
    </source>
</evidence>
<dbReference type="InterPro" id="IPR010390">
    <property type="entry name" value="ABC-2_transporter-like"/>
</dbReference>
<feature type="transmembrane region" description="Helical" evidence="1">
    <location>
        <begin position="142"/>
        <end position="163"/>
    </location>
</feature>
<reference evidence="3" key="1">
    <citation type="submission" date="2017-08" db="EMBL/GenBank/DDBJ databases">
        <authorList>
            <person name="Grouzdev D.S."/>
            <person name="Gaisin V.A."/>
            <person name="Rysina M.S."/>
            <person name="Gorlenko V.M."/>
        </authorList>
    </citation>
    <scope>NUCLEOTIDE SEQUENCE [LARGE SCALE GENOMIC DNA]</scope>
    <source>
        <strain evidence="3">Kir15-3F</strain>
    </source>
</reference>
<dbReference type="PANTHER" id="PTHR36832">
    <property type="entry name" value="SLR1174 PROTEIN-RELATED"/>
    <property type="match status" value="1"/>
</dbReference>
<dbReference type="OrthoDB" id="9788195at2"/>
<dbReference type="PANTHER" id="PTHR36832:SF1">
    <property type="entry name" value="SLR1174 PROTEIN"/>
    <property type="match status" value="1"/>
</dbReference>
<evidence type="ECO:0000313" key="2">
    <source>
        <dbReference type="EMBL" id="PDW01857.1"/>
    </source>
</evidence>
<organism evidence="2 3">
    <name type="scientific">Candidatus Viridilinea mediisalina</name>
    <dbReference type="NCBI Taxonomy" id="2024553"/>
    <lineage>
        <taxon>Bacteria</taxon>
        <taxon>Bacillati</taxon>
        <taxon>Chloroflexota</taxon>
        <taxon>Chloroflexia</taxon>
        <taxon>Chloroflexales</taxon>
        <taxon>Chloroflexineae</taxon>
        <taxon>Oscillochloridaceae</taxon>
        <taxon>Candidatus Viridilinea</taxon>
    </lineage>
</organism>
<proteinExistence type="predicted"/>
<accession>A0A2A6RFK9</accession>
<feature type="transmembrane region" description="Helical" evidence="1">
    <location>
        <begin position="175"/>
        <end position="201"/>
    </location>
</feature>
<evidence type="ECO:0000313" key="3">
    <source>
        <dbReference type="Proteomes" id="UP000220527"/>
    </source>
</evidence>
<gene>
    <name evidence="2" type="ORF">CJ255_16970</name>
</gene>
<feature type="transmembrane region" description="Helical" evidence="1">
    <location>
        <begin position="52"/>
        <end position="70"/>
    </location>
</feature>
<keyword evidence="1" id="KW-1133">Transmembrane helix</keyword>
<dbReference type="Pfam" id="PF06182">
    <property type="entry name" value="ABC2_membrane_6"/>
    <property type="match status" value="1"/>
</dbReference>
<keyword evidence="1" id="KW-0812">Transmembrane</keyword>
<feature type="transmembrane region" description="Helical" evidence="1">
    <location>
        <begin position="24"/>
        <end position="46"/>
    </location>
</feature>
<dbReference type="Proteomes" id="UP000220527">
    <property type="component" value="Unassembled WGS sequence"/>
</dbReference>